<keyword evidence="5" id="KW-1185">Reference proteome</keyword>
<dbReference type="Gene3D" id="1.25.40.20">
    <property type="entry name" value="Ankyrin repeat-containing domain"/>
    <property type="match status" value="2"/>
</dbReference>
<gene>
    <name evidence="4" type="ORF">R6U77_00110</name>
</gene>
<proteinExistence type="predicted"/>
<evidence type="ECO:0000256" key="3">
    <source>
        <dbReference type="PROSITE-ProRule" id="PRU00023"/>
    </source>
</evidence>
<name>A0ABZ0RYP0_9BACI</name>
<keyword evidence="2 3" id="KW-0040">ANK repeat</keyword>
<dbReference type="Proteomes" id="UP001322664">
    <property type="component" value="Chromosome"/>
</dbReference>
<evidence type="ECO:0000313" key="5">
    <source>
        <dbReference type="Proteomes" id="UP001322664"/>
    </source>
</evidence>
<dbReference type="Pfam" id="PF13637">
    <property type="entry name" value="Ank_4"/>
    <property type="match status" value="1"/>
</dbReference>
<keyword evidence="1" id="KW-0677">Repeat</keyword>
<dbReference type="SUPFAM" id="SSF48403">
    <property type="entry name" value="Ankyrin repeat"/>
    <property type="match status" value="1"/>
</dbReference>
<feature type="repeat" description="ANK" evidence="3">
    <location>
        <begin position="133"/>
        <end position="170"/>
    </location>
</feature>
<dbReference type="PROSITE" id="PS50297">
    <property type="entry name" value="ANK_REP_REGION"/>
    <property type="match status" value="1"/>
</dbReference>
<dbReference type="InterPro" id="IPR050776">
    <property type="entry name" value="Ank_Repeat/CDKN_Inhibitor"/>
</dbReference>
<dbReference type="RefSeq" id="WP_319836931.1">
    <property type="nucleotide sequence ID" value="NZ_CP137624.1"/>
</dbReference>
<accession>A0ABZ0RYP0</accession>
<dbReference type="PROSITE" id="PS50088">
    <property type="entry name" value="ANK_REPEAT"/>
    <property type="match status" value="2"/>
</dbReference>
<evidence type="ECO:0000313" key="4">
    <source>
        <dbReference type="EMBL" id="WPK12126.1"/>
    </source>
</evidence>
<reference evidence="4 5" key="1">
    <citation type="submission" date="2023-09" db="EMBL/GenBank/DDBJ databases">
        <authorList>
            <person name="Page C.A."/>
            <person name="Perez-Diaz I.M."/>
        </authorList>
    </citation>
    <scope>NUCLEOTIDE SEQUENCE [LARGE SCALE GENOMIC DNA]</scope>
    <source>
        <strain evidence="4 5">Ll15</strain>
    </source>
</reference>
<dbReference type="EMBL" id="CP137624">
    <property type="protein sequence ID" value="WPK12126.1"/>
    <property type="molecule type" value="Genomic_DNA"/>
</dbReference>
<dbReference type="InterPro" id="IPR036770">
    <property type="entry name" value="Ankyrin_rpt-contain_sf"/>
</dbReference>
<dbReference type="SMART" id="SM00248">
    <property type="entry name" value="ANK"/>
    <property type="match status" value="5"/>
</dbReference>
<dbReference type="PANTHER" id="PTHR24201">
    <property type="entry name" value="ANK_REP_REGION DOMAIN-CONTAINING PROTEIN"/>
    <property type="match status" value="1"/>
</dbReference>
<feature type="repeat" description="ANK" evidence="3">
    <location>
        <begin position="33"/>
        <end position="65"/>
    </location>
</feature>
<dbReference type="Pfam" id="PF12796">
    <property type="entry name" value="Ank_2"/>
    <property type="match status" value="1"/>
</dbReference>
<protein>
    <submittedName>
        <fullName evidence="4">Ankyrin repeat domain-containing protein</fullName>
    </submittedName>
</protein>
<sequence>MEQQFIQYAAQGDMERVLTLLETDIDINSIDSNGTTAAMAATYNNQVEMVRLLIEHGANINIRDKQLNNVLLYAGASGYLPIVKLALAAGADTTLTNRFGGIAIIPAAERGHVEVVKELLENSDTNVNHINNLHWTALMEAVILGDGGKRHQQIVQLLIEHGADIEIADAQGITPLEHARKLGFTEIEKILAAGE</sequence>
<organism evidence="4 5">
    <name type="scientific">Lysinibacillus louembei</name>
    <dbReference type="NCBI Taxonomy" id="1470088"/>
    <lineage>
        <taxon>Bacteria</taxon>
        <taxon>Bacillati</taxon>
        <taxon>Bacillota</taxon>
        <taxon>Bacilli</taxon>
        <taxon>Bacillales</taxon>
        <taxon>Bacillaceae</taxon>
        <taxon>Lysinibacillus</taxon>
    </lineage>
</organism>
<dbReference type="PRINTS" id="PR01415">
    <property type="entry name" value="ANKYRIN"/>
</dbReference>
<dbReference type="InterPro" id="IPR002110">
    <property type="entry name" value="Ankyrin_rpt"/>
</dbReference>
<evidence type="ECO:0000256" key="2">
    <source>
        <dbReference type="ARBA" id="ARBA00023043"/>
    </source>
</evidence>
<evidence type="ECO:0000256" key="1">
    <source>
        <dbReference type="ARBA" id="ARBA00022737"/>
    </source>
</evidence>